<name>A0A433SGK0_9BURK</name>
<dbReference type="OrthoDB" id="8604819at2"/>
<comment type="caution">
    <text evidence="1">The sequence shown here is derived from an EMBL/GenBank/DDBJ whole genome shotgun (WGS) entry which is preliminary data.</text>
</comment>
<evidence type="ECO:0000313" key="2">
    <source>
        <dbReference type="Proteomes" id="UP000286947"/>
    </source>
</evidence>
<sequence>MKKMFEIVKVFDVERILLPLVNGDCDELNYRLEVMREVGSDKFSGKVYRIEFYRVQPTFPQKNGVPEHVCDERFFVEDAFYSPELLQGNSELEVVEQFQEALKNYLEYSLGYPTHQE</sequence>
<keyword evidence="2" id="KW-1185">Reference proteome</keyword>
<dbReference type="RefSeq" id="WP_126977561.1">
    <property type="nucleotide sequence ID" value="NZ_PQSP01000001.1"/>
</dbReference>
<accession>A0A433SGK0</accession>
<dbReference type="Proteomes" id="UP000286947">
    <property type="component" value="Unassembled WGS sequence"/>
</dbReference>
<protein>
    <submittedName>
        <fullName evidence="1">Uncharacterized protein</fullName>
    </submittedName>
</protein>
<dbReference type="AlphaFoldDB" id="A0A433SGK0"/>
<evidence type="ECO:0000313" key="1">
    <source>
        <dbReference type="EMBL" id="RUS67842.1"/>
    </source>
</evidence>
<gene>
    <name evidence="1" type="ORF">CUZ56_00322</name>
</gene>
<dbReference type="EMBL" id="PQSP01000001">
    <property type="protein sequence ID" value="RUS67842.1"/>
    <property type="molecule type" value="Genomic_DNA"/>
</dbReference>
<reference evidence="1 2" key="1">
    <citation type="submission" date="2018-01" db="EMBL/GenBank/DDBJ databases">
        <title>Saezia sanguinis gen. nov., sp. nov., in the order Burkholderiales isolated from human blood.</title>
        <authorList>
            <person name="Medina-Pascual M.J."/>
            <person name="Valdezate S."/>
            <person name="Monzon S."/>
            <person name="Cuesta I."/>
            <person name="Carrasco G."/>
            <person name="Villalon P."/>
            <person name="Saez-Nieto J.A."/>
        </authorList>
    </citation>
    <scope>NUCLEOTIDE SEQUENCE [LARGE SCALE GENOMIC DNA]</scope>
    <source>
        <strain evidence="1 2">CNM695-12</strain>
    </source>
</reference>
<proteinExistence type="predicted"/>
<organism evidence="1 2">
    <name type="scientific">Saezia sanguinis</name>
    <dbReference type="NCBI Taxonomy" id="1965230"/>
    <lineage>
        <taxon>Bacteria</taxon>
        <taxon>Pseudomonadati</taxon>
        <taxon>Pseudomonadota</taxon>
        <taxon>Betaproteobacteria</taxon>
        <taxon>Burkholderiales</taxon>
        <taxon>Saeziaceae</taxon>
        <taxon>Saezia</taxon>
    </lineage>
</organism>